<proteinExistence type="predicted"/>
<dbReference type="InterPro" id="IPR004827">
    <property type="entry name" value="bZIP"/>
</dbReference>
<reference evidence="4" key="1">
    <citation type="journal article" date="2017" name="Genome Biol. Evol.">
        <title>The complete genome sequence of the phytopathogenic fungus Sclerotinia sclerotiorum reveals insights into the genome architecture of broad host range pathogens.</title>
        <authorList>
            <person name="Derbyshire M."/>
            <person name="Denton-Giles M."/>
            <person name="Hegedus D."/>
            <person name="Seifbarghy S."/>
            <person name="Rollins J."/>
            <person name="van Kan J."/>
            <person name="Seidl M.F."/>
            <person name="Faino L."/>
            <person name="Mbengue M."/>
            <person name="Navaud O."/>
            <person name="Raffaele S."/>
            <person name="Hammond-Kosack K."/>
            <person name="Heard S."/>
            <person name="Oliver R."/>
        </authorList>
    </citation>
    <scope>NUCLEOTIDE SEQUENCE [LARGE SCALE GENOMIC DNA]</scope>
    <source>
        <strain evidence="4">ATCC 18683 / 1980 / Ss-1</strain>
    </source>
</reference>
<evidence type="ECO:0000313" key="3">
    <source>
        <dbReference type="EMBL" id="APA15943.1"/>
    </source>
</evidence>
<dbReference type="GO" id="GO:0003700">
    <property type="term" value="F:DNA-binding transcription factor activity"/>
    <property type="evidence" value="ECO:0007669"/>
    <property type="project" value="InterPro"/>
</dbReference>
<dbReference type="InterPro" id="IPR046347">
    <property type="entry name" value="bZIP_sf"/>
</dbReference>
<evidence type="ECO:0000313" key="4">
    <source>
        <dbReference type="Proteomes" id="UP000177798"/>
    </source>
</evidence>
<evidence type="ECO:0000256" key="1">
    <source>
        <dbReference type="SAM" id="MobiDB-lite"/>
    </source>
</evidence>
<feature type="region of interest" description="Disordered" evidence="1">
    <location>
        <begin position="109"/>
        <end position="142"/>
    </location>
</feature>
<dbReference type="PROSITE" id="PS00036">
    <property type="entry name" value="BZIP_BASIC"/>
    <property type="match status" value="1"/>
</dbReference>
<feature type="compositionally biased region" description="Polar residues" evidence="1">
    <location>
        <begin position="130"/>
        <end position="142"/>
    </location>
</feature>
<name>A0A1D9QN09_SCLS1</name>
<dbReference type="PANTHER" id="PTHR38116">
    <property type="entry name" value="CHROMOSOME 7, WHOLE GENOME SHOTGUN SEQUENCE"/>
    <property type="match status" value="1"/>
</dbReference>
<dbReference type="PANTHER" id="PTHR38116:SF9">
    <property type="entry name" value="BZIP DOMAIN-CONTAINING PROTEIN"/>
    <property type="match status" value="1"/>
</dbReference>
<dbReference type="OrthoDB" id="10261951at2759"/>
<sequence length="564" mass="62884">MVEHCEVSTKKVRVEPVNNAASENRKLRNRLSQKAFRARQSLYIKDLEKKLEWASKPESDQNAKLEETNKTLRSQLLDCHKKLESFQVTLKALADSVAYALGIEQKPTSELEPTLHSHDDSDDAEPEVLPTQTNVHSEWTPGNQTSLNSTFYDFSDIPSPNTSLHTQPLVLSPKHRSSQPNIHDQSHVENETIATSVVTRLPSNDISHFPTRENFNPINLTISSSYQHMVGPSQYNSYLVNDSMVQQEQSLQINHTNSPMSDHINGFENALRQKLNKLPALVRGNERILSSAYLMLSTFICASWPSMKTWHCATKAHLPLTKLITYHVNPTAATYAELITNGAWVPTKLQMSIPHPAVIDWVPFPSVRDKLILCHSTNPCLDEIVCEVGESYVVEADISKLVMGVSSAKGYIGVWDLVRSISPEAVNASSAFSNENNIPWDELCRSIFELSKQMREGKILHGITMEPLATLPASNVAALFGSKQLALSTFVALGMDLGVAQYKLDPLFFERHPELYDGSAAGIVASGVHIRPPEHLRIQQPSLLNEGVLNTYRNLAIWALDEGI</sequence>
<dbReference type="SUPFAM" id="SSF57959">
    <property type="entry name" value="Leucine zipper domain"/>
    <property type="match status" value="1"/>
</dbReference>
<dbReference type="CDD" id="cd14688">
    <property type="entry name" value="bZIP_YAP"/>
    <property type="match status" value="1"/>
</dbReference>
<dbReference type="AlphaFoldDB" id="A0A1D9QN09"/>
<gene>
    <name evidence="3" type="ORF">sscle_15g107130</name>
</gene>
<dbReference type="Gene3D" id="1.20.5.170">
    <property type="match status" value="1"/>
</dbReference>
<organism evidence="3 4">
    <name type="scientific">Sclerotinia sclerotiorum (strain ATCC 18683 / 1980 / Ss-1)</name>
    <name type="common">White mold</name>
    <name type="synonym">Whetzelinia sclerotiorum</name>
    <dbReference type="NCBI Taxonomy" id="665079"/>
    <lineage>
        <taxon>Eukaryota</taxon>
        <taxon>Fungi</taxon>
        <taxon>Dikarya</taxon>
        <taxon>Ascomycota</taxon>
        <taxon>Pezizomycotina</taxon>
        <taxon>Leotiomycetes</taxon>
        <taxon>Helotiales</taxon>
        <taxon>Sclerotiniaceae</taxon>
        <taxon>Sclerotinia</taxon>
    </lineage>
</organism>
<dbReference type="Proteomes" id="UP000177798">
    <property type="component" value="Chromosome 15"/>
</dbReference>
<feature type="domain" description="BZIP" evidence="2">
    <location>
        <begin position="25"/>
        <end position="39"/>
    </location>
</feature>
<dbReference type="Pfam" id="PF11905">
    <property type="entry name" value="DUF3425"/>
    <property type="match status" value="1"/>
</dbReference>
<protein>
    <recommendedName>
        <fullName evidence="2">BZIP domain-containing protein</fullName>
    </recommendedName>
</protein>
<dbReference type="VEuPathDB" id="FungiDB:sscle_15g107130"/>
<dbReference type="EMBL" id="CP017828">
    <property type="protein sequence ID" value="APA15943.1"/>
    <property type="molecule type" value="Genomic_DNA"/>
</dbReference>
<feature type="compositionally biased region" description="Basic and acidic residues" evidence="1">
    <location>
        <begin position="109"/>
        <end position="119"/>
    </location>
</feature>
<dbReference type="InterPro" id="IPR021833">
    <property type="entry name" value="DUF3425"/>
</dbReference>
<evidence type="ECO:0000259" key="2">
    <source>
        <dbReference type="PROSITE" id="PS00036"/>
    </source>
</evidence>
<accession>A0A1D9QN09</accession>